<reference evidence="1" key="1">
    <citation type="submission" date="2023-04" db="EMBL/GenBank/DDBJ databases">
        <title>Draft Genome sequencing of Naganishia species isolated from polar environments using Oxford Nanopore Technology.</title>
        <authorList>
            <person name="Leo P."/>
            <person name="Venkateswaran K."/>
        </authorList>
    </citation>
    <scope>NUCLEOTIDE SEQUENCE</scope>
    <source>
        <strain evidence="1">MNA-CCFEE 5262</strain>
    </source>
</reference>
<evidence type="ECO:0000313" key="1">
    <source>
        <dbReference type="EMBL" id="KAJ9095555.1"/>
    </source>
</evidence>
<name>A0ACC2V8V6_9TREE</name>
<sequence>MASSAPPTYHRHPPSGITSNALAPSSLPWYIGTPLSLLSTAVYIAILPAYLAYQTAIYYTIGPPWPGWSLGTMLFTRGLRLLLQFMFRFGLPRADRNAWKVPIGARQKGVDVECRRIAGIPKEEEDELRIGWARQESVKVVEVPGFMLWPETRKNGFANGNASKAQSSAFTGSGYALANEGEKIVYYLVGGGYISGHPLRTHLAWTTSQQLHVRVFAVNYRKSLTIDTSFPACLLDALAGYLYLTRELGFQPSNIILMGDSAGGNLCLGLARYLGELAERSQREEIKKIGQVGGMILYSDYPTAFGDSGVLSHARHFPKHLASPYFSPSLPTSDGSPRFRHLKDAGTKVYIQTGTAEILYDEDVQLANGMRDEGVDVRLRELEGEVHAAILFKRKKAMVANDKDLFEFWDSLS</sequence>
<accession>A0ACC2V8V6</accession>
<comment type="caution">
    <text evidence="1">The sequence shown here is derived from an EMBL/GenBank/DDBJ whole genome shotgun (WGS) entry which is preliminary data.</text>
</comment>
<keyword evidence="2" id="KW-1185">Reference proteome</keyword>
<protein>
    <submittedName>
        <fullName evidence="1">Uncharacterized protein</fullName>
    </submittedName>
</protein>
<organism evidence="1 2">
    <name type="scientific">Naganishia adeliensis</name>
    <dbReference type="NCBI Taxonomy" id="92952"/>
    <lineage>
        <taxon>Eukaryota</taxon>
        <taxon>Fungi</taxon>
        <taxon>Dikarya</taxon>
        <taxon>Basidiomycota</taxon>
        <taxon>Agaricomycotina</taxon>
        <taxon>Tremellomycetes</taxon>
        <taxon>Filobasidiales</taxon>
        <taxon>Filobasidiaceae</taxon>
        <taxon>Naganishia</taxon>
    </lineage>
</organism>
<dbReference type="EMBL" id="JASBWS010000122">
    <property type="protein sequence ID" value="KAJ9095555.1"/>
    <property type="molecule type" value="Genomic_DNA"/>
</dbReference>
<dbReference type="Proteomes" id="UP001230649">
    <property type="component" value="Unassembled WGS sequence"/>
</dbReference>
<evidence type="ECO:0000313" key="2">
    <source>
        <dbReference type="Proteomes" id="UP001230649"/>
    </source>
</evidence>
<gene>
    <name evidence="1" type="ORF">QFC20_006602</name>
</gene>
<proteinExistence type="predicted"/>